<comment type="caution">
    <text evidence="1">The sequence shown here is derived from an EMBL/GenBank/DDBJ whole genome shotgun (WGS) entry which is preliminary data.</text>
</comment>
<dbReference type="AlphaFoldDB" id="A0A7X3SMB9"/>
<organism evidence="1 2">
    <name type="scientific">Sporofaciens musculi</name>
    <dbReference type="NCBI Taxonomy" id="2681861"/>
    <lineage>
        <taxon>Bacteria</taxon>
        <taxon>Bacillati</taxon>
        <taxon>Bacillota</taxon>
        <taxon>Clostridia</taxon>
        <taxon>Lachnospirales</taxon>
        <taxon>Lachnospiraceae</taxon>
        <taxon>Sporofaciens</taxon>
    </lineage>
</organism>
<gene>
    <name evidence="1" type="ORF">GN277_29080</name>
</gene>
<accession>A0A7X3SMB9</accession>
<evidence type="ECO:0000313" key="1">
    <source>
        <dbReference type="EMBL" id="MXP79211.1"/>
    </source>
</evidence>
<proteinExistence type="predicted"/>
<reference evidence="1 2" key="1">
    <citation type="submission" date="2019-12" db="EMBL/GenBank/DDBJ databases">
        <title>Sporaefaciens musculi gen. nov., sp. nov., a novel bacterium isolated from the caecum of an obese mouse.</title>
        <authorList>
            <person name="Rasmussen T.S."/>
            <person name="Streidl T."/>
            <person name="Hitch T.C.A."/>
            <person name="Wortmann E."/>
            <person name="Deptula P."/>
            <person name="Hansen M."/>
            <person name="Nielsen D.S."/>
            <person name="Clavel T."/>
            <person name="Vogensen F.K."/>
        </authorList>
    </citation>
    <scope>NUCLEOTIDE SEQUENCE [LARGE SCALE GENOMIC DNA]</scope>
    <source>
        <strain evidence="1 2">WCA-9-b2</strain>
        <plasmid evidence="1">unnamed</plasmid>
    </source>
</reference>
<keyword evidence="1" id="KW-0614">Plasmid</keyword>
<dbReference type="Proteomes" id="UP000460412">
    <property type="component" value="Unassembled WGS sequence"/>
</dbReference>
<sequence>MGKKEKLLLAGCVVLVFFELVKYGWAVRVVVLGFIGYQVYVRWRNR</sequence>
<keyword evidence="2" id="KW-1185">Reference proteome</keyword>
<protein>
    <submittedName>
        <fullName evidence="1">Uncharacterized protein</fullName>
    </submittedName>
</protein>
<geneLocation type="plasmid" evidence="1">
    <name>unnamed</name>
</geneLocation>
<evidence type="ECO:0000313" key="2">
    <source>
        <dbReference type="Proteomes" id="UP000460412"/>
    </source>
</evidence>
<dbReference type="EMBL" id="WUQX01000003">
    <property type="protein sequence ID" value="MXP79211.1"/>
    <property type="molecule type" value="Genomic_DNA"/>
</dbReference>
<name>A0A7X3SMB9_9FIRM</name>
<dbReference type="RefSeq" id="WP_159757967.1">
    <property type="nucleotide sequence ID" value="NZ_WUQX01000003.1"/>
</dbReference>